<dbReference type="InParanoid" id="A0A482WW24"/>
<sequence length="71" mass="7800">MSRSGNTAPINVILQTKVKRLLRGDTEAVNVRWEVISEEEEKKAASGVTIKEEPIAHGIAHNTETSITSEK</sequence>
<reference evidence="1 2" key="1">
    <citation type="journal article" date="2017" name="Gigascience">
        <title>Genome sequence of the small brown planthopper, Laodelphax striatellus.</title>
        <authorList>
            <person name="Zhu J."/>
            <person name="Jiang F."/>
            <person name="Wang X."/>
            <person name="Yang P."/>
            <person name="Bao Y."/>
            <person name="Zhao W."/>
            <person name="Wang W."/>
            <person name="Lu H."/>
            <person name="Wang Q."/>
            <person name="Cui N."/>
            <person name="Li J."/>
            <person name="Chen X."/>
            <person name="Luo L."/>
            <person name="Yu J."/>
            <person name="Kang L."/>
            <person name="Cui F."/>
        </authorList>
    </citation>
    <scope>NUCLEOTIDE SEQUENCE [LARGE SCALE GENOMIC DNA]</scope>
    <source>
        <strain evidence="1">Lst14</strain>
    </source>
</reference>
<organism evidence="1 2">
    <name type="scientific">Laodelphax striatellus</name>
    <name type="common">Small brown planthopper</name>
    <name type="synonym">Delphax striatella</name>
    <dbReference type="NCBI Taxonomy" id="195883"/>
    <lineage>
        <taxon>Eukaryota</taxon>
        <taxon>Metazoa</taxon>
        <taxon>Ecdysozoa</taxon>
        <taxon>Arthropoda</taxon>
        <taxon>Hexapoda</taxon>
        <taxon>Insecta</taxon>
        <taxon>Pterygota</taxon>
        <taxon>Neoptera</taxon>
        <taxon>Paraneoptera</taxon>
        <taxon>Hemiptera</taxon>
        <taxon>Auchenorrhyncha</taxon>
        <taxon>Fulgoroidea</taxon>
        <taxon>Delphacidae</taxon>
        <taxon>Criomorphinae</taxon>
        <taxon>Laodelphax</taxon>
    </lineage>
</organism>
<accession>A0A482WW24</accession>
<evidence type="ECO:0000313" key="2">
    <source>
        <dbReference type="Proteomes" id="UP000291343"/>
    </source>
</evidence>
<dbReference type="SMR" id="A0A482WW24"/>
<dbReference type="Proteomes" id="UP000291343">
    <property type="component" value="Unassembled WGS sequence"/>
</dbReference>
<evidence type="ECO:0000313" key="1">
    <source>
        <dbReference type="EMBL" id="RZF37260.1"/>
    </source>
</evidence>
<proteinExistence type="predicted"/>
<protein>
    <submittedName>
        <fullName evidence="1">Uncharacterized protein</fullName>
    </submittedName>
</protein>
<keyword evidence="2" id="KW-1185">Reference proteome</keyword>
<gene>
    <name evidence="1" type="ORF">LSTR_LSTR008232</name>
</gene>
<comment type="caution">
    <text evidence="1">The sequence shown here is derived from an EMBL/GenBank/DDBJ whole genome shotgun (WGS) entry which is preliminary data.</text>
</comment>
<dbReference type="OrthoDB" id="153872at2759"/>
<dbReference type="AlphaFoldDB" id="A0A482WW24"/>
<dbReference type="EMBL" id="QKKF02024779">
    <property type="protein sequence ID" value="RZF37260.1"/>
    <property type="molecule type" value="Genomic_DNA"/>
</dbReference>
<name>A0A482WW24_LAOST</name>